<dbReference type="Pfam" id="PF18348">
    <property type="entry name" value="SH3_16"/>
    <property type="match status" value="1"/>
</dbReference>
<dbReference type="EMBL" id="JACYXI010000007">
    <property type="protein sequence ID" value="MBD8892315.1"/>
    <property type="molecule type" value="Genomic_DNA"/>
</dbReference>
<evidence type="ECO:0000256" key="4">
    <source>
        <dbReference type="ARBA" id="ARBA00022807"/>
    </source>
</evidence>
<evidence type="ECO:0000256" key="2">
    <source>
        <dbReference type="ARBA" id="ARBA00022670"/>
    </source>
</evidence>
<dbReference type="InterPro" id="IPR051794">
    <property type="entry name" value="PG_Endopeptidase_C40"/>
</dbReference>
<evidence type="ECO:0000256" key="3">
    <source>
        <dbReference type="ARBA" id="ARBA00022801"/>
    </source>
</evidence>
<keyword evidence="7" id="KW-1185">Reference proteome</keyword>
<feature type="domain" description="NlpC/P60" evidence="5">
    <location>
        <begin position="167"/>
        <end position="293"/>
    </location>
</feature>
<evidence type="ECO:0000259" key="5">
    <source>
        <dbReference type="PROSITE" id="PS51935"/>
    </source>
</evidence>
<dbReference type="PROSITE" id="PS51935">
    <property type="entry name" value="NLPC_P60"/>
    <property type="match status" value="1"/>
</dbReference>
<dbReference type="InterPro" id="IPR000064">
    <property type="entry name" value="NLP_P60_dom"/>
</dbReference>
<name>A0ABR9CPH2_9HYPH</name>
<dbReference type="Gene3D" id="3.90.1720.10">
    <property type="entry name" value="endopeptidase domain like (from Nostoc punctiforme)"/>
    <property type="match status" value="1"/>
</dbReference>
<organism evidence="6 7">
    <name type="scientific">Roseibium litorale</name>
    <dbReference type="NCBI Taxonomy" id="2803841"/>
    <lineage>
        <taxon>Bacteria</taxon>
        <taxon>Pseudomonadati</taxon>
        <taxon>Pseudomonadota</taxon>
        <taxon>Alphaproteobacteria</taxon>
        <taxon>Hyphomicrobiales</taxon>
        <taxon>Stappiaceae</taxon>
        <taxon>Roseibium</taxon>
    </lineage>
</organism>
<sequence length="293" mass="31529">MSTYASPVSLDRRRHPVRLDLAAASYKGKVEAASFVEGFRRSVRADVLDLRPAAQLEKGIDTQAVYGEAFQVFEETPDGWSWGQLGTDGYVGWVRTSGLADSIAPTHRVRALRTFRYPGADLKFPPLGLISLGAMVSVTGYTVTRGLEYALLSDGSAVVARHLVPVGHFENDWVAVAEELIGTPYLWGGRSSLGLDCSALSQIAASFGGHALPRDSDMQAAEAGDAIPHEDLSGLKRGDLIFWRGHVAIVRSPDSLLHANGYTMTVAVEPLEAAIKRIAATEWGVVTGVRRLG</sequence>
<dbReference type="InterPro" id="IPR041382">
    <property type="entry name" value="SH3_16"/>
</dbReference>
<dbReference type="InterPro" id="IPR038765">
    <property type="entry name" value="Papain-like_cys_pep_sf"/>
</dbReference>
<dbReference type="PANTHER" id="PTHR47359:SF3">
    <property type="entry name" value="NLP_P60 DOMAIN-CONTAINING PROTEIN-RELATED"/>
    <property type="match status" value="1"/>
</dbReference>
<evidence type="ECO:0000313" key="7">
    <source>
        <dbReference type="Proteomes" id="UP000632063"/>
    </source>
</evidence>
<reference evidence="6 7" key="2">
    <citation type="journal article" date="2021" name="Int. J. Syst. Evol. Microbiol.">
        <title>Roseibium litorale sp. nov., isolated from a tidal flat sediment and proposal for the reclassification of Labrenzia polysiphoniae as Roseibium polysiphoniae comb. nov.</title>
        <authorList>
            <person name="Liu Y."/>
            <person name="Pei T."/>
            <person name="Du J."/>
            <person name="Chao M."/>
            <person name="Deng M.R."/>
            <person name="Zhu H."/>
        </authorList>
    </citation>
    <scope>NUCLEOTIDE SEQUENCE [LARGE SCALE GENOMIC DNA]</scope>
    <source>
        <strain evidence="6 7">4C16A</strain>
    </source>
</reference>
<comment type="caution">
    <text evidence="6">The sequence shown here is derived from an EMBL/GenBank/DDBJ whole genome shotgun (WGS) entry which is preliminary data.</text>
</comment>
<comment type="similarity">
    <text evidence="1">Belongs to the peptidase C40 family.</text>
</comment>
<dbReference type="Gene3D" id="2.30.30.40">
    <property type="entry name" value="SH3 Domains"/>
    <property type="match status" value="1"/>
</dbReference>
<evidence type="ECO:0000256" key="1">
    <source>
        <dbReference type="ARBA" id="ARBA00007074"/>
    </source>
</evidence>
<accession>A0ABR9CPH2</accession>
<dbReference type="Pfam" id="PF00877">
    <property type="entry name" value="NLPC_P60"/>
    <property type="match status" value="1"/>
</dbReference>
<dbReference type="RefSeq" id="WP_192148448.1">
    <property type="nucleotide sequence ID" value="NZ_JACYXI010000007.1"/>
</dbReference>
<reference evidence="7" key="1">
    <citation type="submission" date="2020-09" db="EMBL/GenBank/DDBJ databases">
        <title>The genome sequence of strain Labrenzia suaedae 4C16A.</title>
        <authorList>
            <person name="Liu Y."/>
        </authorList>
    </citation>
    <scope>NUCLEOTIDE SEQUENCE [LARGE SCALE GENOMIC DNA]</scope>
    <source>
        <strain evidence="7">4C16A</strain>
    </source>
</reference>
<keyword evidence="3" id="KW-0378">Hydrolase</keyword>
<dbReference type="SUPFAM" id="SSF54001">
    <property type="entry name" value="Cysteine proteinases"/>
    <property type="match status" value="1"/>
</dbReference>
<gene>
    <name evidence="6" type="ORF">IG616_12205</name>
</gene>
<evidence type="ECO:0000313" key="6">
    <source>
        <dbReference type="EMBL" id="MBD8892315.1"/>
    </source>
</evidence>
<protein>
    <submittedName>
        <fullName evidence="6">C40 family peptidase</fullName>
    </submittedName>
</protein>
<keyword evidence="2" id="KW-0645">Protease</keyword>
<proteinExistence type="inferred from homology"/>
<dbReference type="SUPFAM" id="SSF82057">
    <property type="entry name" value="Prokaryotic SH3-related domain"/>
    <property type="match status" value="1"/>
</dbReference>
<keyword evidence="4" id="KW-0788">Thiol protease</keyword>
<dbReference type="PANTHER" id="PTHR47359">
    <property type="entry name" value="PEPTIDOGLYCAN DL-ENDOPEPTIDASE CWLO"/>
    <property type="match status" value="1"/>
</dbReference>
<dbReference type="Proteomes" id="UP000632063">
    <property type="component" value="Unassembled WGS sequence"/>
</dbReference>